<name>A0ABS1VXX2_9ACTN</name>
<feature type="transmembrane region" description="Helical" evidence="1">
    <location>
        <begin position="69"/>
        <end position="89"/>
    </location>
</feature>
<protein>
    <submittedName>
        <fullName evidence="2">DUF1772 domain-containing protein</fullName>
    </submittedName>
</protein>
<accession>A0ABS1VXX2</accession>
<keyword evidence="1" id="KW-0812">Transmembrane</keyword>
<dbReference type="Pfam" id="PF08592">
    <property type="entry name" value="Anthrone_oxy"/>
    <property type="match status" value="1"/>
</dbReference>
<evidence type="ECO:0000313" key="3">
    <source>
        <dbReference type="Proteomes" id="UP000598996"/>
    </source>
</evidence>
<proteinExistence type="predicted"/>
<keyword evidence="3" id="KW-1185">Reference proteome</keyword>
<comment type="caution">
    <text evidence="2">The sequence shown here is derived from an EMBL/GenBank/DDBJ whole genome shotgun (WGS) entry which is preliminary data.</text>
</comment>
<organism evidence="2 3">
    <name type="scientific">Paractinoplanes lichenicola</name>
    <dbReference type="NCBI Taxonomy" id="2802976"/>
    <lineage>
        <taxon>Bacteria</taxon>
        <taxon>Bacillati</taxon>
        <taxon>Actinomycetota</taxon>
        <taxon>Actinomycetes</taxon>
        <taxon>Micromonosporales</taxon>
        <taxon>Micromonosporaceae</taxon>
        <taxon>Paractinoplanes</taxon>
    </lineage>
</organism>
<feature type="transmembrane region" description="Helical" evidence="1">
    <location>
        <begin position="44"/>
        <end position="62"/>
    </location>
</feature>
<sequence length="150" mass="16025">MTTGLMAGVFGLYQHTVMVGLGRSDDRTFIGAFQALDRAIINPWFMLSFGGALLFTAVAAFLSPGRQILPWVLAALVLYIVVFGITVAVNVPMNDALKAAGSPDTITDLAAVREAFNEARWVAFNLVRTIATTAAFGCLCWALVVRGKLG</sequence>
<reference evidence="2 3" key="1">
    <citation type="submission" date="2021-01" db="EMBL/GenBank/DDBJ databases">
        <title>Actinoplanes sp. nov. LDG1-01 isolated from lichen.</title>
        <authorList>
            <person name="Saeng-In P."/>
            <person name="Phongsopitanun W."/>
            <person name="Kanchanasin P."/>
            <person name="Yuki M."/>
            <person name="Kudo T."/>
            <person name="Ohkuma M."/>
            <person name="Tanasupawat S."/>
        </authorList>
    </citation>
    <scope>NUCLEOTIDE SEQUENCE [LARGE SCALE GENOMIC DNA]</scope>
    <source>
        <strain evidence="2 3">LDG1-01</strain>
    </source>
</reference>
<dbReference type="InterPro" id="IPR013901">
    <property type="entry name" value="Anthrone_oxy"/>
</dbReference>
<gene>
    <name evidence="2" type="ORF">JKJ07_33865</name>
</gene>
<feature type="transmembrane region" description="Helical" evidence="1">
    <location>
        <begin position="126"/>
        <end position="145"/>
    </location>
</feature>
<keyword evidence="1" id="KW-1133">Transmembrane helix</keyword>
<evidence type="ECO:0000313" key="2">
    <source>
        <dbReference type="EMBL" id="MBL7259315.1"/>
    </source>
</evidence>
<dbReference type="EMBL" id="JAENHO010000011">
    <property type="protein sequence ID" value="MBL7259315.1"/>
    <property type="molecule type" value="Genomic_DNA"/>
</dbReference>
<dbReference type="Proteomes" id="UP000598996">
    <property type="component" value="Unassembled WGS sequence"/>
</dbReference>
<evidence type="ECO:0000256" key="1">
    <source>
        <dbReference type="SAM" id="Phobius"/>
    </source>
</evidence>
<keyword evidence="1" id="KW-0472">Membrane</keyword>